<feature type="repeat" description="TPR" evidence="1">
    <location>
        <begin position="344"/>
        <end position="377"/>
    </location>
</feature>
<gene>
    <name evidence="4" type="primary">Gpsm1</name>
    <name evidence="4" type="ORF">SNEC2469_LOCUS3713</name>
</gene>
<dbReference type="PANTHER" id="PTHR47026">
    <property type="entry name" value="PIGMENTOSA GTPASE REGULATOR-LIKE PROTEIN, PUTATIVE-RELATED"/>
    <property type="match status" value="1"/>
</dbReference>
<dbReference type="Pfam" id="PF13424">
    <property type="entry name" value="TPR_12"/>
    <property type="match status" value="1"/>
</dbReference>
<feature type="region of interest" description="Disordered" evidence="3">
    <location>
        <begin position="99"/>
        <end position="124"/>
    </location>
</feature>
<reference evidence="4" key="1">
    <citation type="submission" date="2021-02" db="EMBL/GenBank/DDBJ databases">
        <authorList>
            <person name="Dougan E. K."/>
            <person name="Rhodes N."/>
            <person name="Thang M."/>
            <person name="Chan C."/>
        </authorList>
    </citation>
    <scope>NUCLEOTIDE SEQUENCE</scope>
</reference>
<dbReference type="PROSITE" id="PS50005">
    <property type="entry name" value="TPR"/>
    <property type="match status" value="2"/>
</dbReference>
<evidence type="ECO:0000313" key="5">
    <source>
        <dbReference type="Proteomes" id="UP000601435"/>
    </source>
</evidence>
<protein>
    <submittedName>
        <fullName evidence="4">Gpsm1 protein</fullName>
    </submittedName>
</protein>
<feature type="coiled-coil region" evidence="2">
    <location>
        <begin position="492"/>
        <end position="522"/>
    </location>
</feature>
<keyword evidence="5" id="KW-1185">Reference proteome</keyword>
<evidence type="ECO:0000256" key="2">
    <source>
        <dbReference type="SAM" id="Coils"/>
    </source>
</evidence>
<organism evidence="4 5">
    <name type="scientific">Symbiodinium necroappetens</name>
    <dbReference type="NCBI Taxonomy" id="1628268"/>
    <lineage>
        <taxon>Eukaryota</taxon>
        <taxon>Sar</taxon>
        <taxon>Alveolata</taxon>
        <taxon>Dinophyceae</taxon>
        <taxon>Suessiales</taxon>
        <taxon>Symbiodiniaceae</taxon>
        <taxon>Symbiodinium</taxon>
    </lineage>
</organism>
<accession>A0A812KN22</accession>
<dbReference type="InterPro" id="IPR011990">
    <property type="entry name" value="TPR-like_helical_dom_sf"/>
</dbReference>
<dbReference type="SMART" id="SM00028">
    <property type="entry name" value="TPR"/>
    <property type="match status" value="4"/>
</dbReference>
<feature type="repeat" description="TPR" evidence="1">
    <location>
        <begin position="216"/>
        <end position="249"/>
    </location>
</feature>
<comment type="caution">
    <text evidence="4">The sequence shown here is derived from an EMBL/GenBank/DDBJ whole genome shotgun (WGS) entry which is preliminary data.</text>
</comment>
<dbReference type="SUPFAM" id="SSF48452">
    <property type="entry name" value="TPR-like"/>
    <property type="match status" value="1"/>
</dbReference>
<keyword evidence="2" id="KW-0175">Coiled coil</keyword>
<evidence type="ECO:0000313" key="4">
    <source>
        <dbReference type="EMBL" id="CAE7232900.1"/>
    </source>
</evidence>
<evidence type="ECO:0000256" key="1">
    <source>
        <dbReference type="PROSITE-ProRule" id="PRU00339"/>
    </source>
</evidence>
<keyword evidence="1" id="KW-0802">TPR repeat</keyword>
<dbReference type="EMBL" id="CAJNJA010008109">
    <property type="protein sequence ID" value="CAE7232900.1"/>
    <property type="molecule type" value="Genomic_DNA"/>
</dbReference>
<proteinExistence type="predicted"/>
<dbReference type="PANTHER" id="PTHR47026:SF2">
    <property type="entry name" value="FLAGELLAR ASSOCIATED PROTEIN"/>
    <property type="match status" value="1"/>
</dbReference>
<feature type="compositionally biased region" description="Polar residues" evidence="3">
    <location>
        <begin position="1"/>
        <end position="12"/>
    </location>
</feature>
<sequence>MSTNLPEISGSRSPEGRSLKKSSVNSKFLPTSQARFGYLGHLCLQNSKDDPTEALRNITALDAPSFLPNVMTLQRASTPWQYNTPCRTLEAACADDSAQGEEARSLSPSRGGGSQMLKSTSKKAISTQAPMPANYVRRIRRKAQMSRSANDHRQQIADLKMLADSASRSGNVYQALQAYHKMGVVFDNQAMYPEAVQKYKQFLALCITSKNTQGEALAYNCLGIDCFKMGQYDEAIQYHNKHLELADGTGRLIAHTNLGIVFQAMGLSEHAAIHHQHAIEYANRMGSKDAQCFTVGNLGIASAAQGDLQTSRICLQYHLSSAQRQKATAVDSKFAQHTLKEVSKSAYHRLGQVNATDGRFDEAADHFAKAMEVAKTGADQKDEEVSVAMLGIARGMLNFDEHCAALVKKAAEASLDGEEDGLRDLKRPLQGSPCEVVLTFSRNLRSWTTNQLRKLNAQASDQFVMNSEEGDLDACAEALDQQRRQFEDEGKYEDAEQVKQRLELLQEKADAKRREALRQRQLAQRLGVEEAHMKELQEFNQHWDQKVAEFEAHAASLQSQLQDRHNQEFAEARKKFEMETEPRNPRFSKDLLNLRKIQDTLAKMKKYSEASKTKQQADVVEAKEREAWSAKRETKIRGLEEQFLHKQSLEMTGLTKRIVSGREEQKQARKLELQRLLQRYHNARSSCDGMLCCNRLSWISGDDPAGCFL</sequence>
<evidence type="ECO:0000256" key="3">
    <source>
        <dbReference type="SAM" id="MobiDB-lite"/>
    </source>
</evidence>
<feature type="region of interest" description="Disordered" evidence="3">
    <location>
        <begin position="1"/>
        <end position="25"/>
    </location>
</feature>
<name>A0A812KN22_9DINO</name>
<dbReference type="OrthoDB" id="286233at2759"/>
<dbReference type="Gene3D" id="1.25.40.10">
    <property type="entry name" value="Tetratricopeptide repeat domain"/>
    <property type="match status" value="1"/>
</dbReference>
<dbReference type="InterPro" id="IPR019734">
    <property type="entry name" value="TPR_rpt"/>
</dbReference>
<dbReference type="AlphaFoldDB" id="A0A812KN22"/>
<dbReference type="Proteomes" id="UP000601435">
    <property type="component" value="Unassembled WGS sequence"/>
</dbReference>